<evidence type="ECO:0000313" key="1">
    <source>
        <dbReference type="EMBL" id="SFC86570.1"/>
    </source>
</evidence>
<dbReference type="STRING" id="927664.SAMN05421780_1111"/>
<proteinExistence type="predicted"/>
<sequence length="175" mass="20501">MTITTNNLSKVSKPSGLAIKLSDRADAGQTVGFLFEDIEKNAEQLRPLLANVAVYDANGILLLNQTLRKLWDFCRKHIEYKFDPKNQEVLYSPRRVWHQKFGDCDDQTKFLLCFLFMLKIPFKIRIVGYNKNRGFAHVFPVSWTENGKEIILDYVPECQYFGHTPPYLFYKDFHK</sequence>
<reference evidence="1 2" key="1">
    <citation type="submission" date="2016-10" db="EMBL/GenBank/DDBJ databases">
        <authorList>
            <person name="de Groot N.N."/>
        </authorList>
    </citation>
    <scope>NUCLEOTIDE SEQUENCE [LARGE SCALE GENOMIC DNA]</scope>
    <source>
        <strain evidence="1 2">DSM 6793</strain>
    </source>
</reference>
<gene>
    <name evidence="1" type="ORF">SAMN05421780_1111</name>
</gene>
<accession>A0A1I1MYD3</accession>
<protein>
    <recommendedName>
        <fullName evidence="3">Transglutaminase-like superfamily protein</fullName>
    </recommendedName>
</protein>
<evidence type="ECO:0000313" key="2">
    <source>
        <dbReference type="Proteomes" id="UP000199514"/>
    </source>
</evidence>
<dbReference type="AlphaFoldDB" id="A0A1I1MYD3"/>
<dbReference type="EMBL" id="FOLE01000011">
    <property type="protein sequence ID" value="SFC86570.1"/>
    <property type="molecule type" value="Genomic_DNA"/>
</dbReference>
<organism evidence="1 2">
    <name type="scientific">Flexibacter flexilis DSM 6793</name>
    <dbReference type="NCBI Taxonomy" id="927664"/>
    <lineage>
        <taxon>Bacteria</taxon>
        <taxon>Pseudomonadati</taxon>
        <taxon>Bacteroidota</taxon>
        <taxon>Cytophagia</taxon>
        <taxon>Cytophagales</taxon>
        <taxon>Flexibacteraceae</taxon>
        <taxon>Flexibacter</taxon>
    </lineage>
</organism>
<dbReference type="Gene3D" id="3.10.620.30">
    <property type="match status" value="1"/>
</dbReference>
<keyword evidence="2" id="KW-1185">Reference proteome</keyword>
<dbReference type="Proteomes" id="UP000199514">
    <property type="component" value="Unassembled WGS sequence"/>
</dbReference>
<feature type="non-terminal residue" evidence="1">
    <location>
        <position position="175"/>
    </location>
</feature>
<evidence type="ECO:0008006" key="3">
    <source>
        <dbReference type="Google" id="ProtNLM"/>
    </source>
</evidence>
<dbReference type="OrthoDB" id="1154186at2"/>
<name>A0A1I1MYD3_9BACT</name>